<evidence type="ECO:0008006" key="4">
    <source>
        <dbReference type="Google" id="ProtNLM"/>
    </source>
</evidence>
<proteinExistence type="predicted"/>
<organism evidence="2 3">
    <name type="scientific">Pelagicoccus mobilis</name>
    <dbReference type="NCBI Taxonomy" id="415221"/>
    <lineage>
        <taxon>Bacteria</taxon>
        <taxon>Pseudomonadati</taxon>
        <taxon>Verrucomicrobiota</taxon>
        <taxon>Opitutia</taxon>
        <taxon>Puniceicoccales</taxon>
        <taxon>Pelagicoccaceae</taxon>
        <taxon>Pelagicoccus</taxon>
    </lineage>
</organism>
<evidence type="ECO:0000313" key="2">
    <source>
        <dbReference type="EMBL" id="MBK1876266.1"/>
    </source>
</evidence>
<dbReference type="AlphaFoldDB" id="A0A934RTT9"/>
<sequence>MRLITALLACTLTVSASHAATHTVDNANPGAADFDTLSAAITAAAAGDTLILAGSSTSYGSVTLNKELHLIGPGWFIEGNFPDASETHGAIIDKVTINSLAGSGSSLTSLQIGVVDLDDTSDILVQRLGPTYSTGTVFINVNDVTNSTIRQNYRAQVSGGTLSNTNSNLKIHNNILIGSGLHTTLHNSDVSYNLLRGYLIAIEGGTLRYNILAPDTSCQLTLTNALAEYNIVDASQNNTGNDKNVWPEDKNINDADETTFFAGGSFDARYKLAPGSEAANILDTGIDAGPFSGDHPYVPSGMPSVPVVFQVSAPPTLEVGQTFKLSFKATAEPTIEEEGGTDDVPLDL</sequence>
<dbReference type="EMBL" id="JAENIL010000007">
    <property type="protein sequence ID" value="MBK1876266.1"/>
    <property type="molecule type" value="Genomic_DNA"/>
</dbReference>
<feature type="chain" id="PRO_5037691475" description="Right handed beta helix domain-containing protein" evidence="1">
    <location>
        <begin position="20"/>
        <end position="348"/>
    </location>
</feature>
<comment type="caution">
    <text evidence="2">The sequence shown here is derived from an EMBL/GenBank/DDBJ whole genome shotgun (WGS) entry which is preliminary data.</text>
</comment>
<keyword evidence="1" id="KW-0732">Signal</keyword>
<protein>
    <recommendedName>
        <fullName evidence="4">Right handed beta helix domain-containing protein</fullName>
    </recommendedName>
</protein>
<accession>A0A934RTT9</accession>
<dbReference type="SUPFAM" id="SSF51126">
    <property type="entry name" value="Pectin lyase-like"/>
    <property type="match status" value="1"/>
</dbReference>
<keyword evidence="3" id="KW-1185">Reference proteome</keyword>
<evidence type="ECO:0000256" key="1">
    <source>
        <dbReference type="SAM" id="SignalP"/>
    </source>
</evidence>
<feature type="signal peptide" evidence="1">
    <location>
        <begin position="1"/>
        <end position="19"/>
    </location>
</feature>
<reference evidence="2" key="1">
    <citation type="submission" date="2021-01" db="EMBL/GenBank/DDBJ databases">
        <title>Modified the classification status of verrucomicrobia.</title>
        <authorList>
            <person name="Feng X."/>
        </authorList>
    </citation>
    <scope>NUCLEOTIDE SEQUENCE</scope>
    <source>
        <strain evidence="2">KCTC 13126</strain>
    </source>
</reference>
<dbReference type="InterPro" id="IPR011050">
    <property type="entry name" value="Pectin_lyase_fold/virulence"/>
</dbReference>
<gene>
    <name evidence="2" type="ORF">JIN87_05265</name>
</gene>
<name>A0A934RTT9_9BACT</name>
<evidence type="ECO:0000313" key="3">
    <source>
        <dbReference type="Proteomes" id="UP000617628"/>
    </source>
</evidence>
<dbReference type="RefSeq" id="WP_200354480.1">
    <property type="nucleotide sequence ID" value="NZ_JAENIL010000007.1"/>
</dbReference>
<dbReference type="Proteomes" id="UP000617628">
    <property type="component" value="Unassembled WGS sequence"/>
</dbReference>